<keyword evidence="5" id="KW-0547">Nucleotide-binding</keyword>
<evidence type="ECO:0000313" key="11">
    <source>
        <dbReference type="EMBL" id="MTH55211.1"/>
    </source>
</evidence>
<keyword evidence="8" id="KW-0406">Ion transport</keyword>
<dbReference type="Pfam" id="PF13175">
    <property type="entry name" value="AAA_15"/>
    <property type="match status" value="1"/>
</dbReference>
<accession>A0A7X2S8L7</accession>
<dbReference type="PANTHER" id="PTHR42771">
    <property type="entry name" value="IRON(3+)-HYDROXAMATE IMPORT ATP-BINDING PROTEIN FHUC"/>
    <property type="match status" value="1"/>
</dbReference>
<dbReference type="PROSITE" id="PS50893">
    <property type="entry name" value="ABC_TRANSPORTER_2"/>
    <property type="match status" value="1"/>
</dbReference>
<keyword evidence="4" id="KW-0410">Iron transport</keyword>
<comment type="caution">
    <text evidence="11">The sequence shown here is derived from an EMBL/GenBank/DDBJ whole genome shotgun (WGS) entry which is preliminary data.</text>
</comment>
<reference evidence="11 12" key="1">
    <citation type="journal article" date="2017" name="Int. J. Syst. Evol. Microbiol.">
        <title>Bacillus mangrovi sp. nov., isolated from a sediment sample from a mangrove forest.</title>
        <authorList>
            <person name="Gupta V."/>
            <person name="Singh P.K."/>
            <person name="Korpole S."/>
            <person name="Tanuku N.R.S."/>
            <person name="Pinnaka A.K."/>
        </authorList>
    </citation>
    <scope>NUCLEOTIDE SEQUENCE [LARGE SCALE GENOMIC DNA]</scope>
    <source>
        <strain evidence="11 12">KCTC 33872</strain>
    </source>
</reference>
<dbReference type="GO" id="GO:0005886">
    <property type="term" value="C:plasma membrane"/>
    <property type="evidence" value="ECO:0007669"/>
    <property type="project" value="UniProtKB-SubCell"/>
</dbReference>
<dbReference type="InterPro" id="IPR003439">
    <property type="entry name" value="ABC_transporter-like_ATP-bd"/>
</dbReference>
<dbReference type="InterPro" id="IPR051535">
    <property type="entry name" value="Siderophore_ABC-ATPase"/>
</dbReference>
<keyword evidence="2" id="KW-0813">Transport</keyword>
<keyword evidence="9" id="KW-0472">Membrane</keyword>
<evidence type="ECO:0000259" key="10">
    <source>
        <dbReference type="PROSITE" id="PS50893"/>
    </source>
</evidence>
<dbReference type="EMBL" id="WMIB01000024">
    <property type="protein sequence ID" value="MTH55211.1"/>
    <property type="molecule type" value="Genomic_DNA"/>
</dbReference>
<keyword evidence="7" id="KW-0408">Iron</keyword>
<dbReference type="GO" id="GO:0006302">
    <property type="term" value="P:double-strand break repair"/>
    <property type="evidence" value="ECO:0007669"/>
    <property type="project" value="InterPro"/>
</dbReference>
<dbReference type="Gene3D" id="3.40.50.300">
    <property type="entry name" value="P-loop containing nucleotide triphosphate hydrolases"/>
    <property type="match status" value="2"/>
</dbReference>
<dbReference type="PANTHER" id="PTHR42771:SF2">
    <property type="entry name" value="IRON(3+)-HYDROXAMATE IMPORT ATP-BINDING PROTEIN FHUC"/>
    <property type="match status" value="1"/>
</dbReference>
<evidence type="ECO:0000256" key="9">
    <source>
        <dbReference type="ARBA" id="ARBA00023136"/>
    </source>
</evidence>
<dbReference type="OrthoDB" id="9784297at2"/>
<dbReference type="InterPro" id="IPR003593">
    <property type="entry name" value="AAA+_ATPase"/>
</dbReference>
<dbReference type="GO" id="GO:0006826">
    <property type="term" value="P:iron ion transport"/>
    <property type="evidence" value="ECO:0007669"/>
    <property type="project" value="UniProtKB-KW"/>
</dbReference>
<name>A0A7X2S8L7_9BACI</name>
<evidence type="ECO:0000313" key="12">
    <source>
        <dbReference type="Proteomes" id="UP000434639"/>
    </source>
</evidence>
<dbReference type="GO" id="GO:0005524">
    <property type="term" value="F:ATP binding"/>
    <property type="evidence" value="ECO:0007669"/>
    <property type="project" value="UniProtKB-KW"/>
</dbReference>
<evidence type="ECO:0000256" key="6">
    <source>
        <dbReference type="ARBA" id="ARBA00022840"/>
    </source>
</evidence>
<dbReference type="InterPro" id="IPR038729">
    <property type="entry name" value="Rad50/SbcC_AAA"/>
</dbReference>
<sequence length="253" mass="28659">MEKKGAARLYLRSIRLKAFTGPIPQHYPFTIPAIRDLNELEFTKNVTFFCGENGSGKSTLLEAIAYQSGFHTAGGSKGNQYEVDASNSDLGDYLQLSWLPKATDGFFFRAETFYQFASHIDQVASEGNPQVLDSYGGKSLHQQSHGESFLSLFTNRLGGRAIYLLDEPEAALSPQRQLSLLRVIHDLINEENAQFIIATHSPILLGYPDAAIYLFEDGEITETEYEHTEHYQITKYFLDHREKMLEDIFKEDD</sequence>
<gene>
    <name evidence="11" type="ORF">GKZ89_17570</name>
</gene>
<evidence type="ECO:0000256" key="5">
    <source>
        <dbReference type="ARBA" id="ARBA00022741"/>
    </source>
</evidence>
<evidence type="ECO:0000256" key="3">
    <source>
        <dbReference type="ARBA" id="ARBA00022475"/>
    </source>
</evidence>
<organism evidence="11 12">
    <name type="scientific">Metabacillus mangrovi</name>
    <dbReference type="NCBI Taxonomy" id="1491830"/>
    <lineage>
        <taxon>Bacteria</taxon>
        <taxon>Bacillati</taxon>
        <taxon>Bacillota</taxon>
        <taxon>Bacilli</taxon>
        <taxon>Bacillales</taxon>
        <taxon>Bacillaceae</taxon>
        <taxon>Metabacillus</taxon>
    </lineage>
</organism>
<keyword evidence="12" id="KW-1185">Reference proteome</keyword>
<comment type="subcellular location">
    <subcellularLocation>
        <location evidence="1">Cell membrane</location>
        <topology evidence="1">Peripheral membrane protein</topology>
    </subcellularLocation>
</comment>
<keyword evidence="3" id="KW-1003">Cell membrane</keyword>
<evidence type="ECO:0000256" key="1">
    <source>
        <dbReference type="ARBA" id="ARBA00004202"/>
    </source>
</evidence>
<proteinExistence type="predicted"/>
<dbReference type="InterPro" id="IPR027417">
    <property type="entry name" value="P-loop_NTPase"/>
</dbReference>
<protein>
    <submittedName>
        <fullName evidence="11">AAA family ATPase</fullName>
    </submittedName>
</protein>
<keyword evidence="6" id="KW-0067">ATP-binding</keyword>
<evidence type="ECO:0000256" key="4">
    <source>
        <dbReference type="ARBA" id="ARBA00022496"/>
    </source>
</evidence>
<dbReference type="SMART" id="SM00382">
    <property type="entry name" value="AAA"/>
    <property type="match status" value="1"/>
</dbReference>
<dbReference type="AlphaFoldDB" id="A0A7X2S8L7"/>
<dbReference type="InterPro" id="IPR041685">
    <property type="entry name" value="AAA_GajA/Old/RecF-like"/>
</dbReference>
<evidence type="ECO:0000256" key="7">
    <source>
        <dbReference type="ARBA" id="ARBA00023004"/>
    </source>
</evidence>
<dbReference type="Pfam" id="PF13476">
    <property type="entry name" value="AAA_23"/>
    <property type="match status" value="1"/>
</dbReference>
<dbReference type="CDD" id="cd00267">
    <property type="entry name" value="ABC_ATPase"/>
    <property type="match status" value="1"/>
</dbReference>
<evidence type="ECO:0000256" key="2">
    <source>
        <dbReference type="ARBA" id="ARBA00022448"/>
    </source>
</evidence>
<dbReference type="SUPFAM" id="SSF52540">
    <property type="entry name" value="P-loop containing nucleoside triphosphate hydrolases"/>
    <property type="match status" value="1"/>
</dbReference>
<feature type="domain" description="ABC transporter" evidence="10">
    <location>
        <begin position="14"/>
        <end position="242"/>
    </location>
</feature>
<dbReference type="GO" id="GO:0016887">
    <property type="term" value="F:ATP hydrolysis activity"/>
    <property type="evidence" value="ECO:0007669"/>
    <property type="project" value="InterPro"/>
</dbReference>
<dbReference type="Proteomes" id="UP000434639">
    <property type="component" value="Unassembled WGS sequence"/>
</dbReference>
<evidence type="ECO:0000256" key="8">
    <source>
        <dbReference type="ARBA" id="ARBA00023065"/>
    </source>
</evidence>